<proteinExistence type="predicted"/>
<evidence type="ECO:0000313" key="1">
    <source>
        <dbReference type="EMBL" id="CAK5082250.1"/>
    </source>
</evidence>
<comment type="caution">
    <text evidence="1">The sequence shown here is derived from an EMBL/GenBank/DDBJ whole genome shotgun (WGS) entry which is preliminary data.</text>
</comment>
<accession>A0ACB0ZTG9</accession>
<dbReference type="EMBL" id="CAVMJV010000046">
    <property type="protein sequence ID" value="CAK5082250.1"/>
    <property type="molecule type" value="Genomic_DNA"/>
</dbReference>
<evidence type="ECO:0000313" key="2">
    <source>
        <dbReference type="Proteomes" id="UP001497535"/>
    </source>
</evidence>
<protein>
    <submittedName>
        <fullName evidence="1">Uncharacterized protein</fullName>
    </submittedName>
</protein>
<organism evidence="1 2">
    <name type="scientific">Meloidogyne enterolobii</name>
    <name type="common">Root-knot nematode worm</name>
    <name type="synonym">Meloidogyne mayaguensis</name>
    <dbReference type="NCBI Taxonomy" id="390850"/>
    <lineage>
        <taxon>Eukaryota</taxon>
        <taxon>Metazoa</taxon>
        <taxon>Ecdysozoa</taxon>
        <taxon>Nematoda</taxon>
        <taxon>Chromadorea</taxon>
        <taxon>Rhabditida</taxon>
        <taxon>Tylenchina</taxon>
        <taxon>Tylenchomorpha</taxon>
        <taxon>Tylenchoidea</taxon>
        <taxon>Meloidogynidae</taxon>
        <taxon>Meloidogyninae</taxon>
        <taxon>Meloidogyne</taxon>
    </lineage>
</organism>
<name>A0ACB0ZTG9_MELEN</name>
<reference evidence="1" key="1">
    <citation type="submission" date="2023-11" db="EMBL/GenBank/DDBJ databases">
        <authorList>
            <person name="Poullet M."/>
        </authorList>
    </citation>
    <scope>NUCLEOTIDE SEQUENCE</scope>
    <source>
        <strain evidence="1">E1834</strain>
    </source>
</reference>
<dbReference type="Proteomes" id="UP001497535">
    <property type="component" value="Unassembled WGS sequence"/>
</dbReference>
<sequence>MSFIKSFYLTFLLIFIFKLLPSFYCKGVCSSMGLIDVGDPVNGGCSNGAQLINNHCCGNSPCIKKGMEDTGRPGMEGNCDGGATYVDGRCCKKKEQKQVTSKPLNEIEVRT</sequence>
<gene>
    <name evidence="1" type="ORF">MENTE1834_LOCUS29519</name>
</gene>
<keyword evidence="2" id="KW-1185">Reference proteome</keyword>